<accession>A0A9W9R4B6</accession>
<feature type="compositionally biased region" description="Basic residues" evidence="1">
    <location>
        <begin position="193"/>
        <end position="202"/>
    </location>
</feature>
<sequence>MTTEGASMQSAASDTAQLVKEHSHAFMNRPNYTQTDSQPFIGAEPIEKAPATSTEPTSADAPKPADAPTSVPSTETKPATEAPEESDPVGNLPDANDSKVSVGPKNETVAGEKRDLDSTLESPPAPAQDAEEPKSVSTEERGAKKQKTDEPAADKANGAAGSATENGQKKASRPKKEKIKDAMHKIIPDGIGRRTRSQTKGT</sequence>
<gene>
    <name evidence="2" type="ORF">N7452_001639</name>
</gene>
<reference evidence="2" key="1">
    <citation type="submission" date="2022-12" db="EMBL/GenBank/DDBJ databases">
        <authorList>
            <person name="Petersen C."/>
        </authorList>
    </citation>
    <scope>NUCLEOTIDE SEQUENCE</scope>
    <source>
        <strain evidence="2">IBT 35673</strain>
    </source>
</reference>
<dbReference type="AlphaFoldDB" id="A0A9W9R4B6"/>
<dbReference type="Proteomes" id="UP001147695">
    <property type="component" value="Unassembled WGS sequence"/>
</dbReference>
<reference evidence="2" key="2">
    <citation type="journal article" date="2023" name="IMA Fungus">
        <title>Comparative genomic study of the Penicillium genus elucidates a diverse pangenome and 15 lateral gene transfer events.</title>
        <authorList>
            <person name="Petersen C."/>
            <person name="Sorensen T."/>
            <person name="Nielsen M.R."/>
            <person name="Sondergaard T.E."/>
            <person name="Sorensen J.L."/>
            <person name="Fitzpatrick D.A."/>
            <person name="Frisvad J.C."/>
            <person name="Nielsen K.L."/>
        </authorList>
    </citation>
    <scope>NUCLEOTIDE SEQUENCE</scope>
    <source>
        <strain evidence="2">IBT 35673</strain>
    </source>
</reference>
<feature type="compositionally biased region" description="Basic and acidic residues" evidence="1">
    <location>
        <begin position="178"/>
        <end position="187"/>
    </location>
</feature>
<evidence type="ECO:0000313" key="2">
    <source>
        <dbReference type="EMBL" id="KAJ5352665.1"/>
    </source>
</evidence>
<feature type="compositionally biased region" description="Low complexity" evidence="1">
    <location>
        <begin position="72"/>
        <end position="81"/>
    </location>
</feature>
<name>A0A9W9R4B6_PENBR</name>
<dbReference type="EMBL" id="JAPZBQ010000001">
    <property type="protein sequence ID" value="KAJ5352665.1"/>
    <property type="molecule type" value="Genomic_DNA"/>
</dbReference>
<comment type="caution">
    <text evidence="2">The sequence shown here is derived from an EMBL/GenBank/DDBJ whole genome shotgun (WGS) entry which is preliminary data.</text>
</comment>
<feature type="region of interest" description="Disordered" evidence="1">
    <location>
        <begin position="1"/>
        <end position="202"/>
    </location>
</feature>
<feature type="compositionally biased region" description="Polar residues" evidence="1">
    <location>
        <begin position="1"/>
        <end position="16"/>
    </location>
</feature>
<feature type="compositionally biased region" description="Low complexity" evidence="1">
    <location>
        <begin position="154"/>
        <end position="163"/>
    </location>
</feature>
<evidence type="ECO:0000256" key="1">
    <source>
        <dbReference type="SAM" id="MobiDB-lite"/>
    </source>
</evidence>
<protein>
    <submittedName>
        <fullName evidence="2">Uncharacterized protein</fullName>
    </submittedName>
</protein>
<organism evidence="2 3">
    <name type="scientific">Penicillium brevicompactum</name>
    <dbReference type="NCBI Taxonomy" id="5074"/>
    <lineage>
        <taxon>Eukaryota</taxon>
        <taxon>Fungi</taxon>
        <taxon>Dikarya</taxon>
        <taxon>Ascomycota</taxon>
        <taxon>Pezizomycotina</taxon>
        <taxon>Eurotiomycetes</taxon>
        <taxon>Eurotiomycetidae</taxon>
        <taxon>Eurotiales</taxon>
        <taxon>Aspergillaceae</taxon>
        <taxon>Penicillium</taxon>
    </lineage>
</organism>
<proteinExistence type="predicted"/>
<evidence type="ECO:0000313" key="3">
    <source>
        <dbReference type="Proteomes" id="UP001147695"/>
    </source>
</evidence>
<feature type="compositionally biased region" description="Basic and acidic residues" evidence="1">
    <location>
        <begin position="131"/>
        <end position="153"/>
    </location>
</feature>